<organism evidence="2">
    <name type="scientific">Cladocopium goreaui</name>
    <dbReference type="NCBI Taxonomy" id="2562237"/>
    <lineage>
        <taxon>Eukaryota</taxon>
        <taxon>Sar</taxon>
        <taxon>Alveolata</taxon>
        <taxon>Dinophyceae</taxon>
        <taxon>Suessiales</taxon>
        <taxon>Symbiodiniaceae</taxon>
        <taxon>Cladocopium</taxon>
    </lineage>
</organism>
<evidence type="ECO:0000259" key="1">
    <source>
        <dbReference type="Pfam" id="PF04577"/>
    </source>
</evidence>
<evidence type="ECO:0000313" key="4">
    <source>
        <dbReference type="Proteomes" id="UP001152797"/>
    </source>
</evidence>
<dbReference type="GO" id="GO:0016757">
    <property type="term" value="F:glycosyltransferase activity"/>
    <property type="evidence" value="ECO:0007669"/>
    <property type="project" value="InterPro"/>
</dbReference>
<keyword evidence="4" id="KW-1185">Reference proteome</keyword>
<feature type="domain" description="Glycosyltransferase 61 catalytic" evidence="1">
    <location>
        <begin position="403"/>
        <end position="576"/>
    </location>
</feature>
<dbReference type="InterPro" id="IPR049625">
    <property type="entry name" value="Glyco_transf_61_cat"/>
</dbReference>
<dbReference type="EMBL" id="CAMXCT030000340">
    <property type="protein sequence ID" value="CAL4764713.1"/>
    <property type="molecule type" value="Genomic_DNA"/>
</dbReference>
<dbReference type="AlphaFoldDB" id="A0A9P1BQ48"/>
<comment type="caution">
    <text evidence="2">The sequence shown here is derived from an EMBL/GenBank/DDBJ whole genome shotgun (WGS) entry which is preliminary data.</text>
</comment>
<dbReference type="OrthoDB" id="448012at2759"/>
<name>A0A9P1BQ48_9DINO</name>
<gene>
    <name evidence="2" type="ORF">C1SCF055_LOCUS5545</name>
</gene>
<sequence>MGFYIALHSFLEAMRGDLKTQEYVDMVLAAATAMTTYLLTKDPLQPIYLQERQVALLHRSVIARNSGNAANPCTCQLYYQSMLRQAVNFWRSSFKPQHVKPGPSGDAAHDAMLDLLVQEESPCSIIQEKSWQWFVPPHHVLVFPEADQLTGVYACLPKRIITMTVCGQYWLYKRDLAKAREHFYQVSMMLTFCIDCFDGSVQHFMDGQENTHLLSLAELFAYLGKVHPDASPFVGWNNSLWSAALSAWPPEPGAQRLLRPTFLQNAAVLPPFCFANGTLHLRVEGLHERKLNLFEFTGSWKLLRAQPGARVFAAGGRKAVLLFVDSPAWSTLGHSIYHLTAVTYATLGLALAHGGLEAMNQLRGSLQLYIFFPAWELRDAGFEAMLPWLEMLSDRPPLLMSAQEVNVSAVPAPMEVADWTRLHCHPAGYWISRPSDLRAEELEGFVQVASNYAWPGRSKADLLRDLWSRPGESQSDPCMEEEAESCLRVLILRRGFVAKGKRAVVNLEDAVKWIADTFPNDEALQKTQVRVAVVEMERFQTLGEEVRVAELTHLFVGTYGSGMWWSIFMAAGSCVMWLVPHIQLWYHQGTLMDLSRPFWSSTGALEYQDLRPLRHVYVRGKLPPEGTEGTFSLSSHEERSDFLAFQKLDVFLDLWQFGIAFSEAVAVCLGSFFGVTARHGSHLALNRNHACSQDSS</sequence>
<dbReference type="EMBL" id="CAMXCT010000340">
    <property type="protein sequence ID" value="CAI3977401.1"/>
    <property type="molecule type" value="Genomic_DNA"/>
</dbReference>
<proteinExistence type="predicted"/>
<protein>
    <recommendedName>
        <fullName evidence="1">Glycosyltransferase 61 catalytic domain-containing protein</fullName>
    </recommendedName>
</protein>
<accession>A0A9P1BQ48</accession>
<evidence type="ECO:0000313" key="2">
    <source>
        <dbReference type="EMBL" id="CAI3977401.1"/>
    </source>
</evidence>
<evidence type="ECO:0000313" key="3">
    <source>
        <dbReference type="EMBL" id="CAL4764713.1"/>
    </source>
</evidence>
<dbReference type="Proteomes" id="UP001152797">
    <property type="component" value="Unassembled WGS sequence"/>
</dbReference>
<dbReference type="EMBL" id="CAMXCT020000340">
    <property type="protein sequence ID" value="CAL1130776.1"/>
    <property type="molecule type" value="Genomic_DNA"/>
</dbReference>
<reference evidence="3 4" key="2">
    <citation type="submission" date="2024-05" db="EMBL/GenBank/DDBJ databases">
        <authorList>
            <person name="Chen Y."/>
            <person name="Shah S."/>
            <person name="Dougan E. K."/>
            <person name="Thang M."/>
            <person name="Chan C."/>
        </authorList>
    </citation>
    <scope>NUCLEOTIDE SEQUENCE [LARGE SCALE GENOMIC DNA]</scope>
</reference>
<dbReference type="Pfam" id="PF04577">
    <property type="entry name" value="Glyco_transf_61"/>
    <property type="match status" value="1"/>
</dbReference>
<reference evidence="2" key="1">
    <citation type="submission" date="2022-10" db="EMBL/GenBank/DDBJ databases">
        <authorList>
            <person name="Chen Y."/>
            <person name="Dougan E. K."/>
            <person name="Chan C."/>
            <person name="Rhodes N."/>
            <person name="Thang M."/>
        </authorList>
    </citation>
    <scope>NUCLEOTIDE SEQUENCE</scope>
</reference>